<dbReference type="Pfam" id="PF25467">
    <property type="entry name" value="NOL9_C"/>
    <property type="match status" value="1"/>
</dbReference>
<evidence type="ECO:0000259" key="7">
    <source>
        <dbReference type="PROSITE" id="PS51775"/>
    </source>
</evidence>
<dbReference type="PANTHER" id="PTHR31448">
    <property type="entry name" value="MYOSIN-BINDING PROTEIN 2"/>
    <property type="match status" value="1"/>
</dbReference>
<dbReference type="PANTHER" id="PTHR31448:SF9">
    <property type="entry name" value="MYOSIN-BINDING PROTEIN 6-RELATED"/>
    <property type="match status" value="1"/>
</dbReference>
<dbReference type="AlphaFoldDB" id="A0AAE2BYE1"/>
<keyword evidence="4" id="KW-0472">Membrane</keyword>
<dbReference type="InterPro" id="IPR032319">
    <property type="entry name" value="CLP1_P"/>
</dbReference>
<evidence type="ECO:0000313" key="8">
    <source>
        <dbReference type="EMBL" id="KAK4402348.1"/>
    </source>
</evidence>
<dbReference type="FunFam" id="3.40.50.300:FF:001377">
    <property type="entry name" value="Nucleolar protein 9"/>
    <property type="match status" value="1"/>
</dbReference>
<dbReference type="InterPro" id="IPR057570">
    <property type="entry name" value="NOL9_C"/>
</dbReference>
<name>A0AAE2BYE1_9LAMI</name>
<organism evidence="8 9">
    <name type="scientific">Sesamum angolense</name>
    <dbReference type="NCBI Taxonomy" id="2727404"/>
    <lineage>
        <taxon>Eukaryota</taxon>
        <taxon>Viridiplantae</taxon>
        <taxon>Streptophyta</taxon>
        <taxon>Embryophyta</taxon>
        <taxon>Tracheophyta</taxon>
        <taxon>Spermatophyta</taxon>
        <taxon>Magnoliopsida</taxon>
        <taxon>eudicotyledons</taxon>
        <taxon>Gunneridae</taxon>
        <taxon>Pentapetalae</taxon>
        <taxon>asterids</taxon>
        <taxon>lamiids</taxon>
        <taxon>Lamiales</taxon>
        <taxon>Pedaliaceae</taxon>
        <taxon>Sesamum</taxon>
    </lineage>
</organism>
<proteinExistence type="predicted"/>
<comment type="caution">
    <text evidence="8">The sequence shown here is derived from an EMBL/GenBank/DDBJ whole genome shotgun (WGS) entry which is preliminary data.</text>
</comment>
<feature type="domain" description="GTD-binding" evidence="7">
    <location>
        <begin position="690"/>
        <end position="788"/>
    </location>
</feature>
<keyword evidence="3" id="KW-1133">Transmembrane helix</keyword>
<accession>A0AAE2BYE1</accession>
<dbReference type="EMBL" id="JACGWL010000005">
    <property type="protein sequence ID" value="KAK4402348.1"/>
    <property type="molecule type" value="Genomic_DNA"/>
</dbReference>
<keyword evidence="2" id="KW-0812">Transmembrane</keyword>
<dbReference type="InterPro" id="IPR007656">
    <property type="entry name" value="GTD-bd"/>
</dbReference>
<feature type="coiled-coil region" evidence="5">
    <location>
        <begin position="724"/>
        <end position="797"/>
    </location>
</feature>
<dbReference type="GO" id="GO:0080115">
    <property type="term" value="F:myosin XI tail binding"/>
    <property type="evidence" value="ECO:0007669"/>
    <property type="project" value="UniProtKB-ARBA"/>
</dbReference>
<evidence type="ECO:0000256" key="5">
    <source>
        <dbReference type="SAM" id="Coils"/>
    </source>
</evidence>
<keyword evidence="5" id="KW-0175">Coiled coil</keyword>
<feature type="region of interest" description="Disordered" evidence="6">
    <location>
        <begin position="550"/>
        <end position="640"/>
    </location>
</feature>
<dbReference type="Pfam" id="PF04576">
    <property type="entry name" value="Zein-binding"/>
    <property type="match status" value="1"/>
</dbReference>
<keyword evidence="9" id="KW-1185">Reference proteome</keyword>
<dbReference type="CDD" id="cd01983">
    <property type="entry name" value="SIMIBI"/>
    <property type="match status" value="1"/>
</dbReference>
<evidence type="ECO:0000256" key="1">
    <source>
        <dbReference type="ARBA" id="ARBA00004167"/>
    </source>
</evidence>
<dbReference type="SUPFAM" id="SSF52540">
    <property type="entry name" value="P-loop containing nucleoside triphosphate hydrolases"/>
    <property type="match status" value="1"/>
</dbReference>
<feature type="compositionally biased region" description="Basic and acidic residues" evidence="6">
    <location>
        <begin position="604"/>
        <end position="613"/>
    </location>
</feature>
<reference evidence="8" key="2">
    <citation type="journal article" date="2024" name="Plant">
        <title>Genomic evolution and insights into agronomic trait innovations of Sesamum species.</title>
        <authorList>
            <person name="Miao H."/>
            <person name="Wang L."/>
            <person name="Qu L."/>
            <person name="Liu H."/>
            <person name="Sun Y."/>
            <person name="Le M."/>
            <person name="Wang Q."/>
            <person name="Wei S."/>
            <person name="Zheng Y."/>
            <person name="Lin W."/>
            <person name="Duan Y."/>
            <person name="Cao H."/>
            <person name="Xiong S."/>
            <person name="Wang X."/>
            <person name="Wei L."/>
            <person name="Li C."/>
            <person name="Ma Q."/>
            <person name="Ju M."/>
            <person name="Zhao R."/>
            <person name="Li G."/>
            <person name="Mu C."/>
            <person name="Tian Q."/>
            <person name="Mei H."/>
            <person name="Zhang T."/>
            <person name="Gao T."/>
            <person name="Zhang H."/>
        </authorList>
    </citation>
    <scope>NUCLEOTIDE SEQUENCE</scope>
    <source>
        <strain evidence="8">K16</strain>
    </source>
</reference>
<dbReference type="InterPro" id="IPR027417">
    <property type="entry name" value="P-loop_NTPase"/>
</dbReference>
<evidence type="ECO:0000313" key="9">
    <source>
        <dbReference type="Proteomes" id="UP001289374"/>
    </source>
</evidence>
<dbReference type="PROSITE" id="PS51775">
    <property type="entry name" value="GTD_BINDING"/>
    <property type="match status" value="1"/>
</dbReference>
<evidence type="ECO:0000256" key="4">
    <source>
        <dbReference type="ARBA" id="ARBA00023136"/>
    </source>
</evidence>
<protein>
    <submittedName>
        <fullName evidence="8">Polynucleotide 5'-hydroxyl-kinase NOL9</fullName>
    </submittedName>
</protein>
<feature type="compositionally biased region" description="Acidic residues" evidence="6">
    <location>
        <begin position="589"/>
        <end position="599"/>
    </location>
</feature>
<gene>
    <name evidence="8" type="ORF">Sango_0975500</name>
</gene>
<dbReference type="Pfam" id="PF16575">
    <property type="entry name" value="CLP1_P"/>
    <property type="match status" value="1"/>
</dbReference>
<comment type="subcellular location">
    <subcellularLocation>
        <location evidence="1">Membrane</location>
        <topology evidence="1">Single-pass membrane protein</topology>
    </subcellularLocation>
</comment>
<dbReference type="Proteomes" id="UP001289374">
    <property type="component" value="Unassembled WGS sequence"/>
</dbReference>
<evidence type="ECO:0000256" key="3">
    <source>
        <dbReference type="ARBA" id="ARBA00022989"/>
    </source>
</evidence>
<evidence type="ECO:0000256" key="2">
    <source>
        <dbReference type="ARBA" id="ARBA00022692"/>
    </source>
</evidence>
<dbReference type="InterPro" id="IPR039306">
    <property type="entry name" value="MYOB"/>
</dbReference>
<sequence length="966" mass="108441">MAAASETESPSPKIFIPEEWADAAEAIACGSAALPITFVCGPKNSGKTTFSRHLLNVLLQRHKKVAYLDTDVGQTEFTPPGLLSLTVIDKITPDLTIPCLKTPERCFFFGDISSKRDPTTYLAYIFSLYDHYSEEYCTSNKTEFHGNAGLPLVINTSGWVKGIGYEILVDMLNYMSPTHVVKIGISARSKNLPAGAFWLKEGNTDAATVVEISAALQDHLKRSVLVQKDARLLRDLRVMAYFRQCFPSDMTISTIKELARALAAHPPYEISISSIKIKHLHCQVPPTETFYSLNATIVGLAVSSASDQWPHCVGLGIVRGIDTFRGVLHIITPVPQQTLEDVDLLLQGFIQIPTSLLQVFVNMPMEAFKSILDEPLETFPHFLIYAFLEWVMIILLFVDGLLAFISNEWAKFFGLRVPCLLCTRIDHVLVHRDSSFYYNDSMCEVHKKDISSLAYCHMHKKLSDIRSMCQGCLLSFATGKDSDCEKYKSLVGILHKDVDFTEEERKLLVKPVKKDDADVFDEKSSGVPRCSCCEEPLKVKPAAKYMRSLSMNAPAPSPRASWLASKNEEGRNTEFPPVRYAELKFTSDTDSEVPEDDSSNVENQGKEDVKDKTAPPPQPPPADTEEVNEDTNRTPSFARGNKFFGIPFDSAALLSPRWINRSIRKPSMDRMDFTMEPNDQASILNEADGETLSRLKRQVRVDHKSLMALYMELDEERSASAIAANNAMAMITRLQAEKAAVQMEALQYQRMMEEQAEYDQEAVQIMRDILVKREEDIKALESELEAYREKYGHIRKVGSEICEVDADEDYQEMKSQALSSFSEKSDYLSLYGAHQNESERTYEHPMENGGGNQEESYIDFEGERSYLLGLLTDLEEKMKTNEASNSSELGTIEEEGEGNKSKAILTREVSLIKERLRAVEADSGFLKHAAMTLQRGGEGTKLLSEIAQHLRKIRLEVKSPSNNRDA</sequence>
<dbReference type="GO" id="GO:0016020">
    <property type="term" value="C:membrane"/>
    <property type="evidence" value="ECO:0007669"/>
    <property type="project" value="UniProtKB-SubCell"/>
</dbReference>
<evidence type="ECO:0000256" key="6">
    <source>
        <dbReference type="SAM" id="MobiDB-lite"/>
    </source>
</evidence>
<reference evidence="8" key="1">
    <citation type="submission" date="2020-06" db="EMBL/GenBank/DDBJ databases">
        <authorList>
            <person name="Li T."/>
            <person name="Hu X."/>
            <person name="Zhang T."/>
            <person name="Song X."/>
            <person name="Zhang H."/>
            <person name="Dai N."/>
            <person name="Sheng W."/>
            <person name="Hou X."/>
            <person name="Wei L."/>
        </authorList>
    </citation>
    <scope>NUCLEOTIDE SEQUENCE</scope>
    <source>
        <strain evidence="8">K16</strain>
        <tissue evidence="8">Leaf</tissue>
    </source>
</reference>
<dbReference type="Gene3D" id="3.40.50.300">
    <property type="entry name" value="P-loop containing nucleotide triphosphate hydrolases"/>
    <property type="match status" value="1"/>
</dbReference>